<dbReference type="GO" id="GO:0005739">
    <property type="term" value="C:mitochondrion"/>
    <property type="evidence" value="ECO:0007669"/>
    <property type="project" value="TreeGrafter"/>
</dbReference>
<evidence type="ECO:0000313" key="2">
    <source>
        <dbReference type="EMBL" id="QFF91565.1"/>
    </source>
</evidence>
<evidence type="ECO:0000259" key="1">
    <source>
        <dbReference type="SMART" id="SM01060"/>
    </source>
</evidence>
<dbReference type="GO" id="GO:0020037">
    <property type="term" value="F:heme binding"/>
    <property type="evidence" value="ECO:0007669"/>
    <property type="project" value="InterPro"/>
</dbReference>
<dbReference type="AlphaFoldDB" id="A0A5J6SEC8"/>
<dbReference type="PANTHER" id="PTHR11465">
    <property type="entry name" value="CATALASE"/>
    <property type="match status" value="1"/>
</dbReference>
<dbReference type="Gene3D" id="2.40.180.10">
    <property type="entry name" value="Catalase core domain"/>
    <property type="match status" value="1"/>
</dbReference>
<dbReference type="SMART" id="SM01060">
    <property type="entry name" value="Catalase"/>
    <property type="match status" value="1"/>
</dbReference>
<dbReference type="InterPro" id="IPR011614">
    <property type="entry name" value="Catalase_core"/>
</dbReference>
<dbReference type="GO" id="GO:0004096">
    <property type="term" value="F:catalase activity"/>
    <property type="evidence" value="ECO:0007669"/>
    <property type="project" value="InterPro"/>
</dbReference>
<sequence>MVWDFWALRPESLHQVSFLFSDRGIPDGHRHMNGYGSHTFKLINAKDEPIYCKFHYKTDQGIRNLTVEEANRLSAEDPDYGIHDLYEAIANGNYPS</sequence>
<proteinExistence type="evidence at transcript level"/>
<organism evidence="2">
    <name type="scientific">Pelophylax nigromaculatus</name>
    <name type="common">Black-spotted frog</name>
    <name type="synonym">Rana nigromaculata</name>
    <dbReference type="NCBI Taxonomy" id="8409"/>
    <lineage>
        <taxon>Eukaryota</taxon>
        <taxon>Metazoa</taxon>
        <taxon>Chordata</taxon>
        <taxon>Craniata</taxon>
        <taxon>Vertebrata</taxon>
        <taxon>Euteleostomi</taxon>
        <taxon>Amphibia</taxon>
        <taxon>Batrachia</taxon>
        <taxon>Anura</taxon>
        <taxon>Neobatrachia</taxon>
        <taxon>Ranoidea</taxon>
        <taxon>Ranidae</taxon>
        <taxon>Pelophylax</taxon>
    </lineage>
</organism>
<dbReference type="GO" id="GO:0005777">
    <property type="term" value="C:peroxisome"/>
    <property type="evidence" value="ECO:0007669"/>
    <property type="project" value="TreeGrafter"/>
</dbReference>
<name>A0A5J6SEC8_PELNI</name>
<reference evidence="2" key="1">
    <citation type="submission" date="2019-02" db="EMBL/GenBank/DDBJ databases">
        <title>Candidate animal disease model of Elizabethkingia spp. infection in humans, based on the systematic pathology and oxidative damage caused by E. miricola in Pelophylax nigromaculatus.</title>
        <authorList>
            <person name="Feng Y."/>
        </authorList>
    </citation>
    <scope>NUCLEOTIDE SEQUENCE</scope>
</reference>
<dbReference type="PROSITE" id="PS51402">
    <property type="entry name" value="CATALASE_3"/>
    <property type="match status" value="1"/>
</dbReference>
<dbReference type="SUPFAM" id="SSF56634">
    <property type="entry name" value="Heme-dependent catalase-like"/>
    <property type="match status" value="1"/>
</dbReference>
<dbReference type="GO" id="GO:0042744">
    <property type="term" value="P:hydrogen peroxide catabolic process"/>
    <property type="evidence" value="ECO:0007669"/>
    <property type="project" value="TreeGrafter"/>
</dbReference>
<feature type="domain" description="Catalase core" evidence="1">
    <location>
        <begin position="1"/>
        <end position="96"/>
    </location>
</feature>
<dbReference type="InterPro" id="IPR018028">
    <property type="entry name" value="Catalase"/>
</dbReference>
<gene>
    <name evidence="2" type="primary">cat</name>
</gene>
<dbReference type="GO" id="GO:0042542">
    <property type="term" value="P:response to hydrogen peroxide"/>
    <property type="evidence" value="ECO:0007669"/>
    <property type="project" value="TreeGrafter"/>
</dbReference>
<dbReference type="Pfam" id="PF00199">
    <property type="entry name" value="Catalase"/>
    <property type="match status" value="1"/>
</dbReference>
<dbReference type="EMBL" id="MK561295">
    <property type="protein sequence ID" value="QFF91565.1"/>
    <property type="molecule type" value="mRNA"/>
</dbReference>
<dbReference type="PANTHER" id="PTHR11465:SF66">
    <property type="entry name" value="CATALASE"/>
    <property type="match status" value="1"/>
</dbReference>
<dbReference type="InterPro" id="IPR020835">
    <property type="entry name" value="Catalase_sf"/>
</dbReference>
<protein>
    <submittedName>
        <fullName evidence="2">Catalase</fullName>
    </submittedName>
</protein>
<accession>A0A5J6SEC8</accession>